<feature type="compositionally biased region" description="Polar residues" evidence="1">
    <location>
        <begin position="1187"/>
        <end position="1198"/>
    </location>
</feature>
<dbReference type="GO" id="GO:0015074">
    <property type="term" value="P:DNA integration"/>
    <property type="evidence" value="ECO:0007669"/>
    <property type="project" value="InterPro"/>
</dbReference>
<comment type="caution">
    <text evidence="3">The sequence shown here is derived from an EMBL/GenBank/DDBJ whole genome shotgun (WGS) entry which is preliminary data.</text>
</comment>
<evidence type="ECO:0008006" key="5">
    <source>
        <dbReference type="Google" id="ProtNLM"/>
    </source>
</evidence>
<reference evidence="3 4" key="1">
    <citation type="submission" date="2019-03" db="EMBL/GenBank/DDBJ databases">
        <title>Complete Genome Sequence of Paraburkholderia dipogonis ICMP 19430T, a Nitrogen-fixing Symbiont of the South African Invasive Legume Dipogon lignosus in New Zealand.</title>
        <authorList>
            <person name="De Meyer S.E."/>
        </authorList>
    </citation>
    <scope>NUCLEOTIDE SEQUENCE [LARGE SCALE GENOMIC DNA]</scope>
    <source>
        <strain evidence="3 4">ICMP 19430</strain>
    </source>
</reference>
<dbReference type="GO" id="GO:0003677">
    <property type="term" value="F:DNA binding"/>
    <property type="evidence" value="ECO:0007669"/>
    <property type="project" value="InterPro"/>
</dbReference>
<dbReference type="AlphaFoldDB" id="A0A4Y8MJJ8"/>
<dbReference type="InterPro" id="IPR024965">
    <property type="entry name" value="Putative_integrase"/>
</dbReference>
<evidence type="ECO:0000256" key="1">
    <source>
        <dbReference type="SAM" id="MobiDB-lite"/>
    </source>
</evidence>
<dbReference type="Gene3D" id="1.10.443.10">
    <property type="entry name" value="Intergrase catalytic core"/>
    <property type="match status" value="1"/>
</dbReference>
<dbReference type="GO" id="GO:0006310">
    <property type="term" value="P:DNA recombination"/>
    <property type="evidence" value="ECO:0007669"/>
    <property type="project" value="InterPro"/>
</dbReference>
<dbReference type="EMBL" id="SNVI01000008">
    <property type="protein sequence ID" value="TFE36981.1"/>
    <property type="molecule type" value="Genomic_DNA"/>
</dbReference>
<gene>
    <name evidence="3" type="ORF">E2553_40155</name>
    <name evidence="2" type="ORF">E2553_46020</name>
</gene>
<name>A0A4Y8MJJ8_9BURK</name>
<organism evidence="3 4">
    <name type="scientific">Paraburkholderia dipogonis</name>
    <dbReference type="NCBI Taxonomy" id="1211383"/>
    <lineage>
        <taxon>Bacteria</taxon>
        <taxon>Pseudomonadati</taxon>
        <taxon>Pseudomonadota</taxon>
        <taxon>Betaproteobacteria</taxon>
        <taxon>Burkholderiales</taxon>
        <taxon>Burkholderiaceae</taxon>
        <taxon>Paraburkholderia</taxon>
    </lineage>
</organism>
<protein>
    <recommendedName>
        <fullName evidence="5">Integrase</fullName>
    </recommendedName>
</protein>
<evidence type="ECO:0000313" key="3">
    <source>
        <dbReference type="EMBL" id="TFE37629.1"/>
    </source>
</evidence>
<dbReference type="InterPro" id="IPR013762">
    <property type="entry name" value="Integrase-like_cat_sf"/>
</dbReference>
<dbReference type="Pfam" id="PF13009">
    <property type="entry name" value="Integrase_2"/>
    <property type="match status" value="1"/>
</dbReference>
<evidence type="ECO:0000313" key="4">
    <source>
        <dbReference type="Proteomes" id="UP000297385"/>
    </source>
</evidence>
<evidence type="ECO:0000313" key="2">
    <source>
        <dbReference type="EMBL" id="TFE36981.1"/>
    </source>
</evidence>
<proteinExistence type="predicted"/>
<feature type="region of interest" description="Disordered" evidence="1">
    <location>
        <begin position="1186"/>
        <end position="1211"/>
    </location>
</feature>
<dbReference type="EMBL" id="SNVI01000005">
    <property type="protein sequence ID" value="TFE37629.1"/>
    <property type="molecule type" value="Genomic_DNA"/>
</dbReference>
<accession>A0A4Y8MJJ8</accession>
<dbReference type="Proteomes" id="UP000297385">
    <property type="component" value="Unassembled WGS sequence"/>
</dbReference>
<sequence length="1211" mass="137030">MPGFIKFEPLSVSSDQSQLKKATGFWSKKELLLNTGTDVVLLRADQEVAAILDFLNAEYERRLRPAVAQRVERCLALAGGDFAQMLLKNPSFRNGFQANDLEGFKARRFRSNWNQVMWSKILDYLEETYPRDPSSQKEAIIDEIVRSHRLGEGMPIAIKSQAISWLHLSLPYFRAVVHASHSFAELVQNMCTLRQFTWNYHKKSRDWALDRNKEVLDRCRTLQLPFAEMRHPTDSLRALALANGCTLALTLLAHREYLLLPSRSTSFLVAACRLIDTTWDWDTLPPNPRIHLSTILASSTVRTIQDVPENVRQWMEDCRFGEATHGLFKKLVVRAQVSDPSLPPWPMAELHGLKRKARVGIEGRWSTPNIARDYGPAWARFAEIRDNASEVSPQHNGAAYRHLLPWAAERGFLSPTDIEPTDLDDPFDPTRSDTFRAYLVRPEKLSITTGKPPATAWTAPALAFALVCNALKLRPDPTLPLKDNPFGPLENPFRLTKPSKTTRHRLPTAIHEAMIDVLLDCDIDGVPTYRWAREGPAAFDLFEWFGADGKAPAQTVWCPSRCAMLALLLMIPIRGKQARWLDRGLMDKRIWNIDRHVYEENQHPLASWRYPDGETQAERFGRASGVLQPIADSVLDLHEIGLFVNTNKTQMWDPLNRRGYEIPWPFTANESGEPEARAAGRWLNRPYEVLFQQIKWMDKYAPNPLPVSFMDSTSEQKHVNRKVAERLPMFTPVFADLSADAYRNDAAHTRIHLPAQPAKIYRLFSALSLEVEIRLAAEGRPVTLTTSSTSNLGYQGRASVYQIHGLRVAGISRLIEMGVPVSIVQEFIAGHATAVMTLYYAKSERAALKEKLTAAFAARGVVDSWESLRPALSSATDLWVGNPRYRSIRDDRLMEQYSGWRTVPGGICPLGGTACHMGGVPVGDGLEINLGKYEPVNGGCGNCRFFSTGPAFLIQQAQAMNELMLELRMHGRSRKSLYGHLSELAWTDTKELQSDQRRKLAFDRQVIKEQISTIDQRCEPLVLEWFNRYMMFEESSKLLDRWKQFEKENRSNDARLALLAAADGKDIRDEINVRLQRGGEFSLVRGILDSANIQGGLARASQLSKDRCCEFMDRILRHEASEHLLMDIPDASKRHEAAWLMANMVEQLAGATAVQACIDDGTPLPIIEERRAEFRRWTSHVLGESVPSASRVESSGTKRSALYEQKDHHAD</sequence>